<dbReference type="RefSeq" id="WP_013422524.1">
    <property type="nucleotide sequence ID" value="NC_014666.1"/>
</dbReference>
<proteinExistence type="predicted"/>
<keyword evidence="3" id="KW-1185">Reference proteome</keyword>
<accession>E3J3R7</accession>
<sequence>MPGKRTLTDATARHRFELDIDGVLAGFVTYTAHAGIIAFNHTETLPAFAGQGVGGDLARGVLDEARARQLKVWPRCPFISAWIGKHPDYEDLVDPEWSAEHEPADG</sequence>
<feature type="domain" description="N-acetyltransferase" evidence="1">
    <location>
        <begin position="8"/>
        <end position="94"/>
    </location>
</feature>
<dbReference type="AlphaFoldDB" id="E3J3R7"/>
<dbReference type="KEGG" id="fri:FraEuI1c_1337"/>
<evidence type="ECO:0000313" key="2">
    <source>
        <dbReference type="EMBL" id="ADP79404.1"/>
    </source>
</evidence>
<organism evidence="2 3">
    <name type="scientific">Pseudofrankia inefficax (strain DSM 45817 / CECT 9037 / DDB 130130 / EuI1c)</name>
    <name type="common">Frankia inefficax</name>
    <dbReference type="NCBI Taxonomy" id="298654"/>
    <lineage>
        <taxon>Bacteria</taxon>
        <taxon>Bacillati</taxon>
        <taxon>Actinomycetota</taxon>
        <taxon>Actinomycetes</taxon>
        <taxon>Frankiales</taxon>
        <taxon>Frankiaceae</taxon>
        <taxon>Pseudofrankia</taxon>
    </lineage>
</organism>
<keyword evidence="2" id="KW-0808">Transferase</keyword>
<dbReference type="HOGENOM" id="CLU_132888_0_2_11"/>
<dbReference type="SUPFAM" id="SSF55729">
    <property type="entry name" value="Acyl-CoA N-acyltransferases (Nat)"/>
    <property type="match status" value="1"/>
</dbReference>
<dbReference type="eggNOG" id="COG2388">
    <property type="taxonomic scope" value="Bacteria"/>
</dbReference>
<dbReference type="Pfam" id="PF14542">
    <property type="entry name" value="Acetyltransf_CG"/>
    <property type="match status" value="1"/>
</dbReference>
<gene>
    <name evidence="2" type="ordered locus">FraEuI1c_1337</name>
</gene>
<evidence type="ECO:0000259" key="1">
    <source>
        <dbReference type="PROSITE" id="PS51729"/>
    </source>
</evidence>
<dbReference type="InterPro" id="IPR031165">
    <property type="entry name" value="GNAT_YJDJ"/>
</dbReference>
<dbReference type="InterPro" id="IPR016181">
    <property type="entry name" value="Acyl_CoA_acyltransferase"/>
</dbReference>
<dbReference type="Proteomes" id="UP000002484">
    <property type="component" value="Chromosome"/>
</dbReference>
<dbReference type="InterPro" id="IPR045057">
    <property type="entry name" value="Gcn5-rel_NAT"/>
</dbReference>
<dbReference type="EMBL" id="CP002299">
    <property type="protein sequence ID" value="ADP79404.1"/>
    <property type="molecule type" value="Genomic_DNA"/>
</dbReference>
<evidence type="ECO:0000313" key="3">
    <source>
        <dbReference type="Proteomes" id="UP000002484"/>
    </source>
</evidence>
<dbReference type="PANTHER" id="PTHR31435:SF10">
    <property type="entry name" value="BSR4717 PROTEIN"/>
    <property type="match status" value="1"/>
</dbReference>
<dbReference type="GO" id="GO:0016740">
    <property type="term" value="F:transferase activity"/>
    <property type="evidence" value="ECO:0007669"/>
    <property type="project" value="UniProtKB-KW"/>
</dbReference>
<dbReference type="InParanoid" id="E3J3R7"/>
<dbReference type="PROSITE" id="PS51729">
    <property type="entry name" value="GNAT_YJDJ"/>
    <property type="match status" value="1"/>
</dbReference>
<dbReference type="STRING" id="298654.FraEuI1c_1337"/>
<dbReference type="PANTHER" id="PTHR31435">
    <property type="entry name" value="PROTEIN NATD1"/>
    <property type="match status" value="1"/>
</dbReference>
<dbReference type="OrthoDB" id="5405911at2"/>
<dbReference type="Gene3D" id="3.40.630.30">
    <property type="match status" value="1"/>
</dbReference>
<reference evidence="2 3" key="1">
    <citation type="submission" date="2010-10" db="EMBL/GenBank/DDBJ databases">
        <title>Complete sequence of Frankia sp. EuI1c.</title>
        <authorList>
            <consortium name="US DOE Joint Genome Institute"/>
            <person name="Lucas S."/>
            <person name="Copeland A."/>
            <person name="Lapidus A."/>
            <person name="Cheng J.-F."/>
            <person name="Bruce D."/>
            <person name="Goodwin L."/>
            <person name="Pitluck S."/>
            <person name="Chertkov O."/>
            <person name="Detter J.C."/>
            <person name="Han C."/>
            <person name="Tapia R."/>
            <person name="Land M."/>
            <person name="Hauser L."/>
            <person name="Jeffries C."/>
            <person name="Kyrpides N."/>
            <person name="Ivanova N."/>
            <person name="Mikhailova N."/>
            <person name="Beauchemin N."/>
            <person name="Sen A."/>
            <person name="Sur S.A."/>
            <person name="Gtari M."/>
            <person name="Wall L."/>
            <person name="Tisa L."/>
            <person name="Woyke T."/>
        </authorList>
    </citation>
    <scope>NUCLEOTIDE SEQUENCE [LARGE SCALE GENOMIC DNA]</scope>
    <source>
        <strain evidence="3">DSM 45817 / CECT 9037 / EuI1c</strain>
    </source>
</reference>
<name>E3J3R7_PSEI1</name>
<protein>
    <submittedName>
        <fullName evidence="2">Acetyltransferase</fullName>
    </submittedName>
</protein>